<dbReference type="InterPro" id="IPR029045">
    <property type="entry name" value="ClpP/crotonase-like_dom_sf"/>
</dbReference>
<evidence type="ECO:0000313" key="9">
    <source>
        <dbReference type="Proteomes" id="UP000492821"/>
    </source>
</evidence>
<feature type="chain" id="PRO_5028874833" description="Enoyl-CoA hydratase domain-containing protein 3, mitochondrial" evidence="8">
    <location>
        <begin position="21"/>
        <end position="879"/>
    </location>
</feature>
<accession>A0A7E4V6J0</accession>
<evidence type="ECO:0000256" key="8">
    <source>
        <dbReference type="SAM" id="SignalP"/>
    </source>
</evidence>
<dbReference type="InterPro" id="IPR001753">
    <property type="entry name" value="Enoyl-CoA_hydra/iso"/>
</dbReference>
<evidence type="ECO:0000313" key="10">
    <source>
        <dbReference type="WBParaSite" id="Pan_g17196.t1"/>
    </source>
</evidence>
<dbReference type="GO" id="GO:0006631">
    <property type="term" value="P:fatty acid metabolic process"/>
    <property type="evidence" value="ECO:0007669"/>
    <property type="project" value="UniProtKB-KW"/>
</dbReference>
<evidence type="ECO:0000256" key="1">
    <source>
        <dbReference type="ARBA" id="ARBA00004173"/>
    </source>
</evidence>
<evidence type="ECO:0000256" key="4">
    <source>
        <dbReference type="ARBA" id="ARBA00023098"/>
    </source>
</evidence>
<evidence type="ECO:0000256" key="6">
    <source>
        <dbReference type="ARBA" id="ARBA00037410"/>
    </source>
</evidence>
<keyword evidence="8" id="KW-0732">Signal</keyword>
<keyword evidence="4" id="KW-0443">Lipid metabolism</keyword>
<dbReference type="Gene3D" id="3.90.226.10">
    <property type="entry name" value="2-enoyl-CoA Hydratase, Chain A, domain 1"/>
    <property type="match status" value="1"/>
</dbReference>
<keyword evidence="9" id="KW-1185">Reference proteome</keyword>
<keyword evidence="3" id="KW-0809">Transit peptide</keyword>
<reference evidence="10" key="2">
    <citation type="submission" date="2020-10" db="UniProtKB">
        <authorList>
            <consortium name="WormBaseParasite"/>
        </authorList>
    </citation>
    <scope>IDENTIFICATION</scope>
</reference>
<proteinExistence type="predicted"/>
<dbReference type="GO" id="GO:0016836">
    <property type="term" value="F:hydro-lyase activity"/>
    <property type="evidence" value="ECO:0007669"/>
    <property type="project" value="TreeGrafter"/>
</dbReference>
<dbReference type="InterPro" id="IPR052377">
    <property type="entry name" value="Mitochondrial_ECH-domain"/>
</dbReference>
<dbReference type="Pfam" id="PF00378">
    <property type="entry name" value="ECH_1"/>
    <property type="match status" value="1"/>
</dbReference>
<evidence type="ECO:0000256" key="2">
    <source>
        <dbReference type="ARBA" id="ARBA00022832"/>
    </source>
</evidence>
<evidence type="ECO:0000256" key="3">
    <source>
        <dbReference type="ARBA" id="ARBA00022946"/>
    </source>
</evidence>
<feature type="signal peptide" evidence="8">
    <location>
        <begin position="1"/>
        <end position="20"/>
    </location>
</feature>
<dbReference type="InterPro" id="IPR014748">
    <property type="entry name" value="Enoyl-CoA_hydra_C"/>
</dbReference>
<comment type="subcellular location">
    <subcellularLocation>
        <location evidence="1">Mitochondrion</location>
    </subcellularLocation>
</comment>
<dbReference type="GO" id="GO:0005739">
    <property type="term" value="C:mitochondrion"/>
    <property type="evidence" value="ECO:0007669"/>
    <property type="project" value="UniProtKB-SubCell"/>
</dbReference>
<keyword evidence="2" id="KW-0276">Fatty acid metabolism</keyword>
<dbReference type="SUPFAM" id="SSF52096">
    <property type="entry name" value="ClpP/crotonase"/>
    <property type="match status" value="1"/>
</dbReference>
<reference evidence="9" key="1">
    <citation type="journal article" date="2013" name="Genetics">
        <title>The draft genome and transcriptome of Panagrellus redivivus are shaped by the harsh demands of a free-living lifestyle.</title>
        <authorList>
            <person name="Srinivasan J."/>
            <person name="Dillman A.R."/>
            <person name="Macchietto M.G."/>
            <person name="Heikkinen L."/>
            <person name="Lakso M."/>
            <person name="Fracchia K.M."/>
            <person name="Antoshechkin I."/>
            <person name="Mortazavi A."/>
            <person name="Wong G."/>
            <person name="Sternberg P.W."/>
        </authorList>
    </citation>
    <scope>NUCLEOTIDE SEQUENCE [LARGE SCALE GENOMIC DNA]</scope>
    <source>
        <strain evidence="9">MT8872</strain>
    </source>
</reference>
<organism evidence="9 10">
    <name type="scientific">Panagrellus redivivus</name>
    <name type="common">Microworm</name>
    <dbReference type="NCBI Taxonomy" id="6233"/>
    <lineage>
        <taxon>Eukaryota</taxon>
        <taxon>Metazoa</taxon>
        <taxon>Ecdysozoa</taxon>
        <taxon>Nematoda</taxon>
        <taxon>Chromadorea</taxon>
        <taxon>Rhabditida</taxon>
        <taxon>Tylenchina</taxon>
        <taxon>Panagrolaimomorpha</taxon>
        <taxon>Panagrolaimoidea</taxon>
        <taxon>Panagrolaimidae</taxon>
        <taxon>Panagrellus</taxon>
    </lineage>
</organism>
<dbReference type="WBParaSite" id="Pan_g17196.t1">
    <property type="protein sequence ID" value="Pan_g17196.t1"/>
    <property type="gene ID" value="Pan_g17196"/>
</dbReference>
<dbReference type="PANTHER" id="PTHR43602">
    <property type="match status" value="1"/>
</dbReference>
<dbReference type="Gene3D" id="1.10.12.10">
    <property type="entry name" value="Lyase 2-enoyl-coa Hydratase, Chain A, domain 2"/>
    <property type="match status" value="1"/>
</dbReference>
<dbReference type="CDD" id="cd06558">
    <property type="entry name" value="crotonase-like"/>
    <property type="match status" value="1"/>
</dbReference>
<dbReference type="AlphaFoldDB" id="A0A7E4V6J0"/>
<evidence type="ECO:0000256" key="7">
    <source>
        <dbReference type="ARBA" id="ARBA00040545"/>
    </source>
</evidence>
<keyword evidence="5" id="KW-0496">Mitochondrion</keyword>
<name>A0A7E4V6J0_PANRE</name>
<sequence>MHPFNLFALVSIFSITVKYSCVTDEEHADNNLCNTYHQCWKKDASLCDYVALLAVFKDGKFYAKGFGVVVGAIDVKPRYLLTTMSSSIPKYHDKEEWVALYGNSGYQLMARGKPPKVSTSPFNLNTWQDLALFELINDGDFAVGLVIQADLTAANGKDIATVITPTDGKGTRHGYAIRPGEVNECTKAFESEQPHYNPEYMECVKDEFHTLGNKQSADYSYGSIVAKYSGKTPHIVGLKSVYGPGPDNKYFIIVKLAKHCQWLEDVSKVSLYLDPSTEHLPSSQMHPFNLFALVSIFSITVSVDYKVQYDVNGKILGYSCVTDEVHADNNLCNTYYQCFTNNFIHCKHVALLAVFADGKFYAKGFGVVVGSEGNKPRHILTTMSSSIPKYHNKEHWVALHGNHGYQLMGPDKRPNVKTSPFNLNTWQDLALYQLVNDGDFPSFITIKTDLTTVNGNDITTVITPTDGKGIRFGAQIRPGEVNECTQAMSKEQPYYNPEYMECIKDEFHSLGNKQSADYSYGSIVAKYSDKTSYIVGLKSVYGPGPDNNYFIVVKLAKHCQWLEDVSKVSILFPSICRFTMLSRNFLRSIGFISRRWASTEATVPPTTPSEPGENDLFERELYLGNKVVRLVLNAPKIRNSLSLELIQALQKELSGIDKVQKVRAVIIAGKGPAFSAGHDLKQLTTATGSDYHRQIFAECTKLLSFIQQMQVPVIAEVDGVAAAAGCQLVASCDVVVASPKSTFSVPGQRVGLFCSTPGVALVRNIPRKLALDMLLTGRAINAQEALQAGLISRISPEGEEPRFEALKVAESILDYSRSVTALGKLFFYTQTEVSQRDAYRYGESVMVENLKMADAQEGIQSFIGKRAPEFQQGVDKVHE</sequence>
<evidence type="ECO:0000256" key="5">
    <source>
        <dbReference type="ARBA" id="ARBA00023128"/>
    </source>
</evidence>
<comment type="function">
    <text evidence="6">May play a role in fatty acid biosynthesis and insulin sensitivity.</text>
</comment>
<protein>
    <recommendedName>
        <fullName evidence="7">Enoyl-CoA hydratase domain-containing protein 3, mitochondrial</fullName>
    </recommendedName>
</protein>
<dbReference type="PANTHER" id="PTHR43602:SF1">
    <property type="entry name" value="ENOYL-COA HYDRATASE DOMAIN-CONTAINING PROTEIN 3, MITOCHONDRIAL"/>
    <property type="match status" value="1"/>
</dbReference>
<dbReference type="Proteomes" id="UP000492821">
    <property type="component" value="Unassembled WGS sequence"/>
</dbReference>